<dbReference type="PANTHER" id="PTHR33231:SF1">
    <property type="entry name" value="30S RIBOSOMAL PROTEIN"/>
    <property type="match status" value="1"/>
</dbReference>
<dbReference type="GO" id="GO:0043024">
    <property type="term" value="F:ribosomal small subunit binding"/>
    <property type="evidence" value="ECO:0007669"/>
    <property type="project" value="TreeGrafter"/>
</dbReference>
<dbReference type="Gene3D" id="3.30.160.100">
    <property type="entry name" value="Ribosome hibernation promotion factor-like"/>
    <property type="match status" value="1"/>
</dbReference>
<dbReference type="PANTHER" id="PTHR33231">
    <property type="entry name" value="30S RIBOSOMAL PROTEIN"/>
    <property type="match status" value="1"/>
</dbReference>
<evidence type="ECO:0000313" key="7">
    <source>
        <dbReference type="EMBL" id="VFJ88428.1"/>
    </source>
</evidence>
<evidence type="ECO:0000256" key="1">
    <source>
        <dbReference type="ARBA" id="ARBA00022845"/>
    </source>
</evidence>
<evidence type="ECO:0000256" key="2">
    <source>
        <dbReference type="ARBA" id="ARBA00038434"/>
    </source>
</evidence>
<reference evidence="8" key="1">
    <citation type="submission" date="2019-02" db="EMBL/GenBank/DDBJ databases">
        <authorList>
            <person name="Gruber-Vodicka R. H."/>
            <person name="Seah K. B. B."/>
        </authorList>
    </citation>
    <scope>NUCLEOTIDE SEQUENCE</scope>
    <source>
        <strain evidence="9">BECK_SA2B12</strain>
        <strain evidence="7">BECK_SA2B15</strain>
        <strain evidence="8">BECK_SA2B20</strain>
    </source>
</reference>
<evidence type="ECO:0000313" key="8">
    <source>
        <dbReference type="EMBL" id="VFJ92839.1"/>
    </source>
</evidence>
<dbReference type="InterPro" id="IPR036567">
    <property type="entry name" value="RHF-like"/>
</dbReference>
<feature type="region of interest" description="Disordered" evidence="6">
    <location>
        <begin position="89"/>
        <end position="117"/>
    </location>
</feature>
<keyword evidence="1" id="KW-0810">Translation regulation</keyword>
<dbReference type="FunFam" id="3.30.160.100:FF:000001">
    <property type="entry name" value="Ribosome hibernation promoting factor"/>
    <property type="match status" value="1"/>
</dbReference>
<sequence length="117" mass="13374">MQINVTGQNIELTQAIRDYVDNKFTRLERRYDRSHDHLINTHVVLGVEKLRQKAEATLQISSGTLHAEAEAETMHAAVDALMDKLDRQIKRHKEKRTDHHRAGDGKLHEDIGSDSTP</sequence>
<evidence type="ECO:0000256" key="6">
    <source>
        <dbReference type="SAM" id="MobiDB-lite"/>
    </source>
</evidence>
<organism evidence="8">
    <name type="scientific">Candidatus Kentrum eta</name>
    <dbReference type="NCBI Taxonomy" id="2126337"/>
    <lineage>
        <taxon>Bacteria</taxon>
        <taxon>Pseudomonadati</taxon>
        <taxon>Pseudomonadota</taxon>
        <taxon>Gammaproteobacteria</taxon>
        <taxon>Candidatus Kentrum</taxon>
    </lineage>
</organism>
<evidence type="ECO:0000313" key="9">
    <source>
        <dbReference type="EMBL" id="VFJ94804.1"/>
    </source>
</evidence>
<dbReference type="EMBL" id="CAADFJ010000001">
    <property type="protein sequence ID" value="VFJ94804.1"/>
    <property type="molecule type" value="Genomic_DNA"/>
</dbReference>
<dbReference type="EMBL" id="CAADFG010000008">
    <property type="protein sequence ID" value="VFJ88428.1"/>
    <property type="molecule type" value="Genomic_DNA"/>
</dbReference>
<evidence type="ECO:0000256" key="3">
    <source>
        <dbReference type="ARBA" id="ARBA00038695"/>
    </source>
</evidence>
<name>A0A450UJW1_9GAMM</name>
<dbReference type="NCBIfam" id="TIGR00741">
    <property type="entry name" value="yfiA"/>
    <property type="match status" value="1"/>
</dbReference>
<dbReference type="GO" id="GO:0045900">
    <property type="term" value="P:negative regulation of translational elongation"/>
    <property type="evidence" value="ECO:0007669"/>
    <property type="project" value="TreeGrafter"/>
</dbReference>
<dbReference type="EMBL" id="CAADFI010000034">
    <property type="protein sequence ID" value="VFJ92839.1"/>
    <property type="molecule type" value="Genomic_DNA"/>
</dbReference>
<gene>
    <name evidence="7" type="ORF">BECKH772A_GA0070896_1000834</name>
    <name evidence="8" type="ORF">BECKH772B_GA0070898_1003417</name>
    <name evidence="9" type="ORF">BECKH772C_GA0070978_1000116</name>
</gene>
<dbReference type="GO" id="GO:0022627">
    <property type="term" value="C:cytosolic small ribosomal subunit"/>
    <property type="evidence" value="ECO:0007669"/>
    <property type="project" value="TreeGrafter"/>
</dbReference>
<dbReference type="CDD" id="cd00552">
    <property type="entry name" value="RaiA"/>
    <property type="match status" value="1"/>
</dbReference>
<evidence type="ECO:0000256" key="5">
    <source>
        <dbReference type="ARBA" id="ARBA00041319"/>
    </source>
</evidence>
<feature type="compositionally biased region" description="Basic and acidic residues" evidence="6">
    <location>
        <begin position="95"/>
        <end position="111"/>
    </location>
</feature>
<dbReference type="SUPFAM" id="SSF69754">
    <property type="entry name" value="Ribosome binding protein Y (YfiA homologue)"/>
    <property type="match status" value="1"/>
</dbReference>
<comment type="subunit">
    <text evidence="3">Associates exclusively with 100S ribosomes, which are dimers of 70S ribosomes.</text>
</comment>
<protein>
    <recommendedName>
        <fullName evidence="4">Ribosome hibernation promoting factor</fullName>
    </recommendedName>
    <alternativeName>
        <fullName evidence="5">Hibernation factor HPF</fullName>
    </alternativeName>
</protein>
<accession>A0A450UJW1</accession>
<dbReference type="AlphaFoldDB" id="A0A450UJW1"/>
<dbReference type="Pfam" id="PF02482">
    <property type="entry name" value="Ribosomal_S30AE"/>
    <property type="match status" value="1"/>
</dbReference>
<dbReference type="InterPro" id="IPR003489">
    <property type="entry name" value="RHF/RaiA"/>
</dbReference>
<proteinExistence type="inferred from homology"/>
<dbReference type="InterPro" id="IPR050574">
    <property type="entry name" value="HPF/YfiA_ribosome-assoc"/>
</dbReference>
<evidence type="ECO:0000256" key="4">
    <source>
        <dbReference type="ARBA" id="ARBA00041148"/>
    </source>
</evidence>
<comment type="similarity">
    <text evidence="2">Belongs to the HPF/YfiA ribosome-associated protein family. Short HPF subfamily.</text>
</comment>